<dbReference type="Proteomes" id="UP000321154">
    <property type="component" value="Unassembled WGS sequence"/>
</dbReference>
<accession>A0A7W3JIX9</accession>
<dbReference type="GO" id="GO:0050482">
    <property type="term" value="P:arachidonate secretion"/>
    <property type="evidence" value="ECO:0007669"/>
    <property type="project" value="InterPro"/>
</dbReference>
<sequence>MSIPVAGVKGIPASGSGLTAVAMTLSALNGSSTGGSAVVWPDGTAAPATTSINYVPSNIHSNTVIAQVGANGKIRIKNNGANPIHFILDLQGWYTSLKAPTISCDGDYAAGAWVTNPGDGADGVLCRLSAPAASSSDQTLQLNVNGVPQDSFTLSETSTSNFTTMLYGLTGKIALEAFLTDSAADGPVSAYEFGVGAWSQESLSPSVPHNSVTEPGTAVLTPLSPRTGLLPSDSQISYVVTDLTAGTTLTVPATGNEPAVLTDLPRGHTFGWSAKIRALTSWTTTTQVQTETWRFRVANEGETVPSNEPAEDSSASTSTTGGTSSQASAAVVPNGCTLSPDRWGNANFRPACDKHDICYGSKMNRKDCDLQFRTNLMNICIATYKPGFKRNNCA</sequence>
<keyword evidence="4" id="KW-1185">Reference proteome</keyword>
<evidence type="ECO:0000313" key="2">
    <source>
        <dbReference type="EMBL" id="GEK83353.1"/>
    </source>
</evidence>
<protein>
    <recommendedName>
        <fullName evidence="6">Phospholipase A2</fullName>
    </recommendedName>
</protein>
<evidence type="ECO:0000313" key="3">
    <source>
        <dbReference type="EMBL" id="MBA8813707.1"/>
    </source>
</evidence>
<reference evidence="2 4" key="1">
    <citation type="submission" date="2019-07" db="EMBL/GenBank/DDBJ databases">
        <title>Whole genome shotgun sequence of Frigoribacterium faeni NBRC 103066.</title>
        <authorList>
            <person name="Hosoyama A."/>
            <person name="Uohara A."/>
            <person name="Ohji S."/>
            <person name="Ichikawa N."/>
        </authorList>
    </citation>
    <scope>NUCLEOTIDE SEQUENCE [LARGE SCALE GENOMIC DNA]</scope>
    <source>
        <strain evidence="2 4">NBRC 103066</strain>
    </source>
</reference>
<dbReference type="OrthoDB" id="166951at2"/>
<evidence type="ECO:0000256" key="1">
    <source>
        <dbReference type="SAM" id="MobiDB-lite"/>
    </source>
</evidence>
<dbReference type="InterPro" id="IPR036444">
    <property type="entry name" value="PLipase_A2_dom_sf"/>
</dbReference>
<gene>
    <name evidence="3" type="ORF">FB463_001956</name>
    <name evidence="2" type="ORF">FFA01_16620</name>
</gene>
<evidence type="ECO:0000313" key="5">
    <source>
        <dbReference type="Proteomes" id="UP000522688"/>
    </source>
</evidence>
<evidence type="ECO:0000313" key="4">
    <source>
        <dbReference type="Proteomes" id="UP000321154"/>
    </source>
</evidence>
<dbReference type="Proteomes" id="UP000522688">
    <property type="component" value="Unassembled WGS sequence"/>
</dbReference>
<feature type="compositionally biased region" description="Low complexity" evidence="1">
    <location>
        <begin position="313"/>
        <end position="330"/>
    </location>
</feature>
<feature type="region of interest" description="Disordered" evidence="1">
    <location>
        <begin position="300"/>
        <end position="330"/>
    </location>
</feature>
<dbReference type="Gene3D" id="1.20.90.10">
    <property type="entry name" value="Phospholipase A2 domain"/>
    <property type="match status" value="1"/>
</dbReference>
<dbReference type="AlphaFoldDB" id="A0A7W3JIX9"/>
<dbReference type="RefSeq" id="WP_146854916.1">
    <property type="nucleotide sequence ID" value="NZ_BAAAHR010000008.1"/>
</dbReference>
<dbReference type="EMBL" id="BJUV01000014">
    <property type="protein sequence ID" value="GEK83353.1"/>
    <property type="molecule type" value="Genomic_DNA"/>
</dbReference>
<dbReference type="SUPFAM" id="SSF48619">
    <property type="entry name" value="Phospholipase A2, PLA2"/>
    <property type="match status" value="1"/>
</dbReference>
<reference evidence="3 5" key="2">
    <citation type="submission" date="2020-07" db="EMBL/GenBank/DDBJ databases">
        <title>Sequencing the genomes of 1000 actinobacteria strains.</title>
        <authorList>
            <person name="Klenk H.-P."/>
        </authorList>
    </citation>
    <scope>NUCLEOTIDE SEQUENCE [LARGE SCALE GENOMIC DNA]</scope>
    <source>
        <strain evidence="3 5">DSM 10309</strain>
    </source>
</reference>
<dbReference type="GO" id="GO:0004623">
    <property type="term" value="F:phospholipase A2 activity"/>
    <property type="evidence" value="ECO:0007669"/>
    <property type="project" value="InterPro"/>
</dbReference>
<comment type="caution">
    <text evidence="3">The sequence shown here is derived from an EMBL/GenBank/DDBJ whole genome shotgun (WGS) entry which is preliminary data.</text>
</comment>
<proteinExistence type="predicted"/>
<organism evidence="3 5">
    <name type="scientific">Frigoribacterium faeni</name>
    <dbReference type="NCBI Taxonomy" id="145483"/>
    <lineage>
        <taxon>Bacteria</taxon>
        <taxon>Bacillati</taxon>
        <taxon>Actinomycetota</taxon>
        <taxon>Actinomycetes</taxon>
        <taxon>Micrococcales</taxon>
        <taxon>Microbacteriaceae</taxon>
        <taxon>Frigoribacterium</taxon>
    </lineage>
</organism>
<dbReference type="GO" id="GO:0006644">
    <property type="term" value="P:phospholipid metabolic process"/>
    <property type="evidence" value="ECO:0007669"/>
    <property type="project" value="InterPro"/>
</dbReference>
<dbReference type="EMBL" id="JACGWW010000002">
    <property type="protein sequence ID" value="MBA8813707.1"/>
    <property type="molecule type" value="Genomic_DNA"/>
</dbReference>
<evidence type="ECO:0008006" key="6">
    <source>
        <dbReference type="Google" id="ProtNLM"/>
    </source>
</evidence>
<name>A0A7W3JIX9_9MICO</name>